<dbReference type="EMBL" id="CP038908">
    <property type="protein sequence ID" value="QGO05284.1"/>
    <property type="molecule type" value="Genomic_DNA"/>
</dbReference>
<evidence type="ECO:0000313" key="3">
    <source>
        <dbReference type="Proteomes" id="UP000422232"/>
    </source>
</evidence>
<evidence type="ECO:0000256" key="1">
    <source>
        <dbReference type="SAM" id="MobiDB-lite"/>
    </source>
</evidence>
<keyword evidence="3" id="KW-1185">Reference proteome</keyword>
<name>A0A9Q5YLI5_PISSA</name>
<proteinExistence type="predicted"/>
<reference evidence="2 3" key="1">
    <citation type="submission" date="2019-04" db="EMBL/GenBank/DDBJ databases">
        <title>Complete genome sequencing of Piscirickettsia salmonis strain Psal-009.</title>
        <authorList>
            <person name="Schober I."/>
            <person name="Bunk B."/>
            <person name="Sproer C."/>
            <person name="Carril G.P."/>
            <person name="Riedel T."/>
            <person name="Flores-Herrera P.A."/>
            <person name="Nourdin-Galindo G."/>
            <person name="Marshall S.H."/>
            <person name="Overmann J."/>
        </authorList>
    </citation>
    <scope>NUCLEOTIDE SEQUENCE [LARGE SCALE GENOMIC DNA]</scope>
    <source>
        <strain evidence="2 3">Psal-009</strain>
    </source>
</reference>
<dbReference type="GeneID" id="66741685"/>
<dbReference type="Proteomes" id="UP000422232">
    <property type="component" value="Chromosome"/>
</dbReference>
<feature type="compositionally biased region" description="Basic and acidic residues" evidence="1">
    <location>
        <begin position="18"/>
        <end position="45"/>
    </location>
</feature>
<evidence type="ECO:0000313" key="2">
    <source>
        <dbReference type="EMBL" id="QGO05284.1"/>
    </source>
</evidence>
<dbReference type="RefSeq" id="WP_016211528.1">
    <property type="nucleotide sequence ID" value="NZ_CP012413.1"/>
</dbReference>
<feature type="region of interest" description="Disordered" evidence="1">
    <location>
        <begin position="1"/>
        <end position="55"/>
    </location>
</feature>
<organism evidence="2 3">
    <name type="scientific">Piscirickettsia salmonis</name>
    <dbReference type="NCBI Taxonomy" id="1238"/>
    <lineage>
        <taxon>Bacteria</taxon>
        <taxon>Pseudomonadati</taxon>
        <taxon>Pseudomonadota</taxon>
        <taxon>Gammaproteobacteria</taxon>
        <taxon>Thiotrichales</taxon>
        <taxon>Piscirickettsiaceae</taxon>
        <taxon>Piscirickettsia</taxon>
    </lineage>
</organism>
<dbReference type="AlphaFoldDB" id="A0A9Q5YLI5"/>
<gene>
    <name evidence="2" type="ORF">Psal009_01172</name>
</gene>
<accession>A0A9Q5YLI5</accession>
<protein>
    <submittedName>
        <fullName evidence="2">Uncharacterized protein</fullName>
    </submittedName>
</protein>
<sequence length="101" mass="11527">MSQNQSKFPAPAKKVKREKISSKATKKELEITSKGDDSYIERNELDPNAPPTKGYTVPLNEYELTLLLKISEKHDRSQRKQIRRFVIDALEQEAKTLGIGI</sequence>